<dbReference type="GO" id="GO:0005643">
    <property type="term" value="C:nuclear pore"/>
    <property type="evidence" value="ECO:0007669"/>
    <property type="project" value="UniProtKB-SubCell"/>
</dbReference>
<dbReference type="Pfam" id="PF00638">
    <property type="entry name" value="Ran_BP1"/>
    <property type="match status" value="1"/>
</dbReference>
<feature type="compositionally biased region" description="Polar residues" evidence="8">
    <location>
        <begin position="512"/>
        <end position="539"/>
    </location>
</feature>
<protein>
    <recommendedName>
        <fullName evidence="9">RanBD1 domain-containing protein</fullName>
    </recommendedName>
</protein>
<dbReference type="Pfam" id="PF08911">
    <property type="entry name" value="NUP50"/>
    <property type="match status" value="1"/>
</dbReference>
<feature type="region of interest" description="Disordered" evidence="8">
    <location>
        <begin position="413"/>
        <end position="559"/>
    </location>
</feature>
<dbReference type="InterPro" id="IPR015007">
    <property type="entry name" value="NUP2/50/61"/>
</dbReference>
<feature type="compositionally biased region" description="Low complexity" evidence="8">
    <location>
        <begin position="358"/>
        <end position="375"/>
    </location>
</feature>
<keyword evidence="5" id="KW-0811">Translocation</keyword>
<feature type="compositionally biased region" description="Polar residues" evidence="8">
    <location>
        <begin position="210"/>
        <end position="221"/>
    </location>
</feature>
<dbReference type="OrthoDB" id="185618at2759"/>
<evidence type="ECO:0000313" key="10">
    <source>
        <dbReference type="EMBL" id="KAF9520341.1"/>
    </source>
</evidence>
<keyword evidence="6" id="KW-0906">Nuclear pore complex</keyword>
<dbReference type="Gene3D" id="2.30.29.30">
    <property type="entry name" value="Pleckstrin-homology domain (PH domain)/Phosphotyrosine-binding domain (PTB)"/>
    <property type="match status" value="1"/>
</dbReference>
<evidence type="ECO:0000256" key="8">
    <source>
        <dbReference type="SAM" id="MobiDB-lite"/>
    </source>
</evidence>
<dbReference type="InterPro" id="IPR011993">
    <property type="entry name" value="PH-like_dom_sf"/>
</dbReference>
<reference evidence="10" key="1">
    <citation type="journal article" date="2020" name="Nat. Commun.">
        <title>Large-scale genome sequencing of mycorrhizal fungi provides insights into the early evolution of symbiotic traits.</title>
        <authorList>
            <person name="Miyauchi S."/>
            <person name="Kiss E."/>
            <person name="Kuo A."/>
            <person name="Drula E."/>
            <person name="Kohler A."/>
            <person name="Sanchez-Garcia M."/>
            <person name="Morin E."/>
            <person name="Andreopoulos B."/>
            <person name="Barry K.W."/>
            <person name="Bonito G."/>
            <person name="Buee M."/>
            <person name="Carver A."/>
            <person name="Chen C."/>
            <person name="Cichocki N."/>
            <person name="Clum A."/>
            <person name="Culley D."/>
            <person name="Crous P.W."/>
            <person name="Fauchery L."/>
            <person name="Girlanda M."/>
            <person name="Hayes R.D."/>
            <person name="Keri Z."/>
            <person name="LaButti K."/>
            <person name="Lipzen A."/>
            <person name="Lombard V."/>
            <person name="Magnuson J."/>
            <person name="Maillard F."/>
            <person name="Murat C."/>
            <person name="Nolan M."/>
            <person name="Ohm R.A."/>
            <person name="Pangilinan J."/>
            <person name="Pereira M.F."/>
            <person name="Perotto S."/>
            <person name="Peter M."/>
            <person name="Pfister S."/>
            <person name="Riley R."/>
            <person name="Sitrit Y."/>
            <person name="Stielow J.B."/>
            <person name="Szollosi G."/>
            <person name="Zifcakova L."/>
            <person name="Stursova M."/>
            <person name="Spatafora J.W."/>
            <person name="Tedersoo L."/>
            <person name="Vaario L.M."/>
            <person name="Yamada A."/>
            <person name="Yan M."/>
            <person name="Wang P."/>
            <person name="Xu J."/>
            <person name="Bruns T."/>
            <person name="Baldrian P."/>
            <person name="Vilgalys R."/>
            <person name="Dunand C."/>
            <person name="Henrissat B."/>
            <person name="Grigoriev I.V."/>
            <person name="Hibbett D."/>
            <person name="Nagy L.G."/>
            <person name="Martin F.M."/>
        </authorList>
    </citation>
    <scope>NUCLEOTIDE SEQUENCE</scope>
    <source>
        <strain evidence="10">UP504</strain>
    </source>
</reference>
<feature type="compositionally biased region" description="Polar residues" evidence="8">
    <location>
        <begin position="428"/>
        <end position="456"/>
    </location>
</feature>
<feature type="region of interest" description="Disordered" evidence="8">
    <location>
        <begin position="82"/>
        <end position="106"/>
    </location>
</feature>
<dbReference type="PANTHER" id="PTHR38697:SF1">
    <property type="entry name" value="NUCLEAR PORE COMPLEX PROTEIN SIMILAR TO S. CEREVISIAE NUP2 (EUROFUNG)"/>
    <property type="match status" value="1"/>
</dbReference>
<dbReference type="GO" id="GO:0015031">
    <property type="term" value="P:protein transport"/>
    <property type="evidence" value="ECO:0007669"/>
    <property type="project" value="UniProtKB-KW"/>
</dbReference>
<dbReference type="GO" id="GO:0051028">
    <property type="term" value="P:mRNA transport"/>
    <property type="evidence" value="ECO:0007669"/>
    <property type="project" value="UniProtKB-KW"/>
</dbReference>
<dbReference type="InterPro" id="IPR000156">
    <property type="entry name" value="Ran_bind_dom"/>
</dbReference>
<dbReference type="SUPFAM" id="SSF50729">
    <property type="entry name" value="PH domain-like"/>
    <property type="match status" value="1"/>
</dbReference>
<feature type="region of interest" description="Disordered" evidence="8">
    <location>
        <begin position="1"/>
        <end position="63"/>
    </location>
</feature>
<evidence type="ECO:0000256" key="4">
    <source>
        <dbReference type="ARBA" id="ARBA00022927"/>
    </source>
</evidence>
<feature type="compositionally biased region" description="Low complexity" evidence="8">
    <location>
        <begin position="89"/>
        <end position="106"/>
    </location>
</feature>
<dbReference type="Proteomes" id="UP000886523">
    <property type="component" value="Unassembled WGS sequence"/>
</dbReference>
<feature type="compositionally biased region" description="Polar residues" evidence="8">
    <location>
        <begin position="462"/>
        <end position="472"/>
    </location>
</feature>
<keyword evidence="4" id="KW-0653">Protein transport</keyword>
<evidence type="ECO:0000256" key="6">
    <source>
        <dbReference type="ARBA" id="ARBA00023132"/>
    </source>
</evidence>
<organism evidence="10 11">
    <name type="scientific">Hydnum rufescens UP504</name>
    <dbReference type="NCBI Taxonomy" id="1448309"/>
    <lineage>
        <taxon>Eukaryota</taxon>
        <taxon>Fungi</taxon>
        <taxon>Dikarya</taxon>
        <taxon>Basidiomycota</taxon>
        <taxon>Agaricomycotina</taxon>
        <taxon>Agaricomycetes</taxon>
        <taxon>Cantharellales</taxon>
        <taxon>Hydnaceae</taxon>
        <taxon>Hydnum</taxon>
    </lineage>
</organism>
<evidence type="ECO:0000259" key="9">
    <source>
        <dbReference type="PROSITE" id="PS50196"/>
    </source>
</evidence>
<sequence>MAKRPAVKQGGKDDVDDGDEEAQDVPTFNSNPEEIGKRKIKGLPKRAATATADASKNSANVAPVPKFSGFSGFGSTVTSTPPFSFETQSSQPSAASSAPPALSVPSATPSFPSFIPSSASDAERHDGAFEYYVSLRGLNHSLLMSFQEAVRVDPFADLYMVLSDALRHYQKHRNEIQNTFDSIQRKSQPVPAAKLPSPSAPPSLPVMPSTGFTFGGQSLRTPSPAPASLTSGFAFKPPGGETKPEDNSNPPSSSPARPHVDQSSTTSIGFSFGGAPEPQSKSASSEKEFKQASVSSNFGPFGARKADSSSSVPSESTATKSLDRAADSQLSPRGTTSVPRDNVSSGQAETRAQSSPHISEGSSIGTSSLSASSSTVKFDGTTSAAPAFPSWGASSFGSSSSMTSTSAFGGFGTKGAFSFKPPTGEPNVPSTVGDSSSSGAAGTHSFGSSGLFSTPSKPSPITFGSGSGSTKSPLFGASLSKTLGNPVGFAFGSPPKDNPFGTATPPEKTENLGESSTSASEGANLFVSTGKSGEDTPQSDPEVAPHDAAVADSEGEGEENEVALFVTRARLLKYGDNKWISQGTGFFKIKKNSETEKRRVLFRFDATKKVGANFNVFAGIKVTSNRTLVTFPGLEGETMITYGIKVATLEQARDAVAALEEAVAAVKGGN</sequence>
<feature type="compositionally biased region" description="Low complexity" evidence="8">
    <location>
        <begin position="308"/>
        <end position="320"/>
    </location>
</feature>
<feature type="region of interest" description="Disordered" evidence="8">
    <location>
        <begin position="385"/>
        <end position="404"/>
    </location>
</feature>
<keyword evidence="2" id="KW-0813">Transport</keyword>
<dbReference type="PROSITE" id="PS50196">
    <property type="entry name" value="RANBD1"/>
    <property type="match status" value="1"/>
</dbReference>
<evidence type="ECO:0000313" key="11">
    <source>
        <dbReference type="Proteomes" id="UP000886523"/>
    </source>
</evidence>
<keyword evidence="3" id="KW-0509">mRNA transport</keyword>
<evidence type="ECO:0000256" key="2">
    <source>
        <dbReference type="ARBA" id="ARBA00022448"/>
    </source>
</evidence>
<feature type="compositionally biased region" description="Acidic residues" evidence="8">
    <location>
        <begin position="14"/>
        <end position="23"/>
    </location>
</feature>
<evidence type="ECO:0000256" key="1">
    <source>
        <dbReference type="ARBA" id="ARBA00004567"/>
    </source>
</evidence>
<dbReference type="AlphaFoldDB" id="A0A9P6DZA6"/>
<feature type="compositionally biased region" description="Low complexity" evidence="8">
    <location>
        <begin position="387"/>
        <end position="404"/>
    </location>
</feature>
<dbReference type="PANTHER" id="PTHR38697">
    <property type="entry name" value="NUCLEAR PORE COMPLEX PROTEIN SIMILAR TO S. CEREVISIAE NUP2 (EUROFUNG)"/>
    <property type="match status" value="1"/>
</dbReference>
<feature type="domain" description="RanBD1" evidence="9">
    <location>
        <begin position="538"/>
        <end position="622"/>
    </location>
</feature>
<dbReference type="InterPro" id="IPR053074">
    <property type="entry name" value="NPC_Nucleoporin"/>
</dbReference>
<feature type="compositionally biased region" description="Low complexity" evidence="8">
    <location>
        <begin position="263"/>
        <end position="274"/>
    </location>
</feature>
<keyword evidence="11" id="KW-1185">Reference proteome</keyword>
<keyword evidence="7" id="KW-0539">Nucleus</keyword>
<comment type="subcellular location">
    <subcellularLocation>
        <location evidence="1">Nucleus</location>
        <location evidence="1">Nuclear pore complex</location>
    </subcellularLocation>
</comment>
<dbReference type="EMBL" id="MU128912">
    <property type="protein sequence ID" value="KAF9520341.1"/>
    <property type="molecule type" value="Genomic_DNA"/>
</dbReference>
<comment type="caution">
    <text evidence="10">The sequence shown here is derived from an EMBL/GenBank/DDBJ whole genome shotgun (WGS) entry which is preliminary data.</text>
</comment>
<dbReference type="SMART" id="SM00160">
    <property type="entry name" value="RanBD"/>
    <property type="match status" value="1"/>
</dbReference>
<proteinExistence type="predicted"/>
<feature type="compositionally biased region" description="Polar residues" evidence="8">
    <location>
        <begin position="328"/>
        <end position="357"/>
    </location>
</feature>
<evidence type="ECO:0000256" key="7">
    <source>
        <dbReference type="ARBA" id="ARBA00023242"/>
    </source>
</evidence>
<feature type="region of interest" description="Disordered" evidence="8">
    <location>
        <begin position="181"/>
        <end position="379"/>
    </location>
</feature>
<name>A0A9P6DZA6_9AGAM</name>
<gene>
    <name evidence="10" type="ORF">BS47DRAFT_755133</name>
</gene>
<evidence type="ECO:0000256" key="5">
    <source>
        <dbReference type="ARBA" id="ARBA00023010"/>
    </source>
</evidence>
<accession>A0A9P6DZA6</accession>
<evidence type="ECO:0000256" key="3">
    <source>
        <dbReference type="ARBA" id="ARBA00022816"/>
    </source>
</evidence>